<reference evidence="1 2" key="1">
    <citation type="submission" date="2019-05" db="EMBL/GenBank/DDBJ databases">
        <title>Another draft genome of Portunus trituberculatus and its Hox gene families provides insights of decapod evolution.</title>
        <authorList>
            <person name="Jeong J.-H."/>
            <person name="Song I."/>
            <person name="Kim S."/>
            <person name="Choi T."/>
            <person name="Kim D."/>
            <person name="Ryu S."/>
            <person name="Kim W."/>
        </authorList>
    </citation>
    <scope>NUCLEOTIDE SEQUENCE [LARGE SCALE GENOMIC DNA]</scope>
    <source>
        <tissue evidence="1">Muscle</tissue>
    </source>
</reference>
<dbReference type="Proteomes" id="UP000324222">
    <property type="component" value="Unassembled WGS sequence"/>
</dbReference>
<sequence>MYRPPRHGRAPLDFLAEKLDTLLLRHQCSHVMVVRDFNCYLEQSVYDDLLEVQDLTNHVTFPTHVRGRMLDPVLSDSVRCQQLGPVGSSDHYAVLARVKLNAMREDAAPRTIWLWGRAD</sequence>
<keyword evidence="2" id="KW-1185">Reference proteome</keyword>
<accession>A0A5B7FBF4</accession>
<comment type="caution">
    <text evidence="1">The sequence shown here is derived from an EMBL/GenBank/DDBJ whole genome shotgun (WGS) entry which is preliminary data.</text>
</comment>
<evidence type="ECO:0000313" key="1">
    <source>
        <dbReference type="EMBL" id="MPC42443.1"/>
    </source>
</evidence>
<name>A0A5B7FBF4_PORTR</name>
<dbReference type="InterPro" id="IPR036691">
    <property type="entry name" value="Endo/exonu/phosph_ase_sf"/>
</dbReference>
<organism evidence="1 2">
    <name type="scientific">Portunus trituberculatus</name>
    <name type="common">Swimming crab</name>
    <name type="synonym">Neptunus trituberculatus</name>
    <dbReference type="NCBI Taxonomy" id="210409"/>
    <lineage>
        <taxon>Eukaryota</taxon>
        <taxon>Metazoa</taxon>
        <taxon>Ecdysozoa</taxon>
        <taxon>Arthropoda</taxon>
        <taxon>Crustacea</taxon>
        <taxon>Multicrustacea</taxon>
        <taxon>Malacostraca</taxon>
        <taxon>Eumalacostraca</taxon>
        <taxon>Eucarida</taxon>
        <taxon>Decapoda</taxon>
        <taxon>Pleocyemata</taxon>
        <taxon>Brachyura</taxon>
        <taxon>Eubrachyura</taxon>
        <taxon>Portunoidea</taxon>
        <taxon>Portunidae</taxon>
        <taxon>Portuninae</taxon>
        <taxon>Portunus</taxon>
    </lineage>
</organism>
<gene>
    <name evidence="1" type="ORF">E2C01_036064</name>
</gene>
<evidence type="ECO:0008006" key="3">
    <source>
        <dbReference type="Google" id="ProtNLM"/>
    </source>
</evidence>
<evidence type="ECO:0000313" key="2">
    <source>
        <dbReference type="Proteomes" id="UP000324222"/>
    </source>
</evidence>
<dbReference type="EMBL" id="VSRR010005440">
    <property type="protein sequence ID" value="MPC42443.1"/>
    <property type="molecule type" value="Genomic_DNA"/>
</dbReference>
<dbReference type="SUPFAM" id="SSF56219">
    <property type="entry name" value="DNase I-like"/>
    <property type="match status" value="1"/>
</dbReference>
<dbReference type="OrthoDB" id="10027367at2759"/>
<proteinExistence type="predicted"/>
<protein>
    <recommendedName>
        <fullName evidence="3">Endonuclease/exonuclease/phosphatase domain-containing protein</fullName>
    </recommendedName>
</protein>
<dbReference type="AlphaFoldDB" id="A0A5B7FBF4"/>